<keyword evidence="1" id="KW-1133">Transmembrane helix</keyword>
<evidence type="ECO:0000313" key="3">
    <source>
        <dbReference type="Proteomes" id="UP000316621"/>
    </source>
</evidence>
<dbReference type="PANTHER" id="PTHR36809:SF1">
    <property type="entry name" value="TRANSMEMBRANE PROTEIN"/>
    <property type="match status" value="1"/>
</dbReference>
<dbReference type="Gramene" id="RZC46103">
    <property type="protein sequence ID" value="RZC46103"/>
    <property type="gene ID" value="C5167_039045"/>
</dbReference>
<evidence type="ECO:0000313" key="2">
    <source>
        <dbReference type="EMBL" id="RZC46103.1"/>
    </source>
</evidence>
<gene>
    <name evidence="2" type="ORF">C5167_039045</name>
</gene>
<sequence length="177" mass="19695">MEVSIPSTTLFFKSSLKSVHRTGLNPNLNQSPNFIYRNRAKVATRLPVTIKAINEVPVTTFEPVQAEITWEIIVGTLAGVIPFVVAGIEFSKRISIAKPQQNATESENLKNVTSRVEQKRCTVCRGSGLVRREKYYFRCPRCGMFQISAPKVKADFSHGSHGKDSSLAKIVIMALKK</sequence>
<protein>
    <recommendedName>
        <fullName evidence="4">Viral late gene transcription factor 3 zinc ribbon domain-containing protein</fullName>
    </recommendedName>
</protein>
<keyword evidence="1" id="KW-0472">Membrane</keyword>
<accession>A0A4Y7IB12</accession>
<dbReference type="EMBL" id="CM010715">
    <property type="protein sequence ID" value="RZC46103.1"/>
    <property type="molecule type" value="Genomic_DNA"/>
</dbReference>
<keyword evidence="1" id="KW-0812">Transmembrane</keyword>
<name>A0A4Y7IB12_PAPSO</name>
<organism evidence="2 3">
    <name type="scientific">Papaver somniferum</name>
    <name type="common">Opium poppy</name>
    <dbReference type="NCBI Taxonomy" id="3469"/>
    <lineage>
        <taxon>Eukaryota</taxon>
        <taxon>Viridiplantae</taxon>
        <taxon>Streptophyta</taxon>
        <taxon>Embryophyta</taxon>
        <taxon>Tracheophyta</taxon>
        <taxon>Spermatophyta</taxon>
        <taxon>Magnoliopsida</taxon>
        <taxon>Ranunculales</taxon>
        <taxon>Papaveraceae</taxon>
        <taxon>Papaveroideae</taxon>
        <taxon>Papaver</taxon>
    </lineage>
</organism>
<proteinExistence type="predicted"/>
<evidence type="ECO:0000256" key="1">
    <source>
        <dbReference type="SAM" id="Phobius"/>
    </source>
</evidence>
<keyword evidence="3" id="KW-1185">Reference proteome</keyword>
<dbReference type="OMA" id="PICTAIG"/>
<dbReference type="AlphaFoldDB" id="A0A4Y7IB12"/>
<reference evidence="2 3" key="1">
    <citation type="journal article" date="2018" name="Science">
        <title>The opium poppy genome and morphinan production.</title>
        <authorList>
            <person name="Guo L."/>
            <person name="Winzer T."/>
            <person name="Yang X."/>
            <person name="Li Y."/>
            <person name="Ning Z."/>
            <person name="He Z."/>
            <person name="Teodor R."/>
            <person name="Lu Y."/>
            <person name="Bowser T.A."/>
            <person name="Graham I.A."/>
            <person name="Ye K."/>
        </authorList>
    </citation>
    <scope>NUCLEOTIDE SEQUENCE [LARGE SCALE GENOMIC DNA]</scope>
    <source>
        <strain evidence="3">cv. HN1</strain>
        <tissue evidence="2">Leaves</tissue>
    </source>
</reference>
<dbReference type="PANTHER" id="PTHR36809">
    <property type="entry name" value="TRANSMEMBRANE PROTEIN"/>
    <property type="match status" value="1"/>
</dbReference>
<evidence type="ECO:0008006" key="4">
    <source>
        <dbReference type="Google" id="ProtNLM"/>
    </source>
</evidence>
<feature type="transmembrane region" description="Helical" evidence="1">
    <location>
        <begin position="68"/>
        <end position="88"/>
    </location>
</feature>
<dbReference type="Proteomes" id="UP000316621">
    <property type="component" value="Chromosome 1"/>
</dbReference>